<dbReference type="PANTHER" id="PTHR47784:SF4">
    <property type="entry name" value="ZN(II)2CYS6 TRANSCRIPTION FACTOR (EUROFUNG)"/>
    <property type="match status" value="1"/>
</dbReference>
<dbReference type="PANTHER" id="PTHR47784">
    <property type="entry name" value="STEROL UPTAKE CONTROL PROTEIN 2"/>
    <property type="match status" value="1"/>
</dbReference>
<proteinExistence type="predicted"/>
<sequence length="295" mass="34140">MHQILSLSAFNIAVLRPQDAAKYRYLSDRHAMKALSLFQPQINNLTETNCQACFLFSLVTFIQAWTSQDITQPSTLFFIPTNLDENGEFIQWARLYRGHQEIIRLYFVVLIGGPLRPLFEPWLTLPEDRPMPLLEEEYKHLSEFTEVWKSSVSIPDTQKEILTNAHKDLMRIFSIFAFEPQIPKLAAVMSWFSRIVDDFLVLLEDKMPEALLIVAYYCVAIKMQSGCVWWLTGKAEHLLRTVLDELGDQWEQWTRWPIEKVLETPLLIEKATDVDEGGDFIGQNQKAGASKQDVE</sequence>
<evidence type="ECO:0000313" key="2">
    <source>
        <dbReference type="Proteomes" id="UP000566819"/>
    </source>
</evidence>
<gene>
    <name evidence="1" type="ORF">G7Y89_g7530</name>
</gene>
<protein>
    <submittedName>
        <fullName evidence="1">Uncharacterized protein</fullName>
    </submittedName>
</protein>
<accession>A0A8H4RLV9</accession>
<dbReference type="Proteomes" id="UP000566819">
    <property type="component" value="Unassembled WGS sequence"/>
</dbReference>
<dbReference type="OrthoDB" id="5386330at2759"/>
<dbReference type="EMBL" id="JAAMPI010000533">
    <property type="protein sequence ID" value="KAF4630607.1"/>
    <property type="molecule type" value="Genomic_DNA"/>
</dbReference>
<dbReference type="AlphaFoldDB" id="A0A8H4RLV9"/>
<name>A0A8H4RLV9_9HELO</name>
<organism evidence="1 2">
    <name type="scientific">Cudoniella acicularis</name>
    <dbReference type="NCBI Taxonomy" id="354080"/>
    <lineage>
        <taxon>Eukaryota</taxon>
        <taxon>Fungi</taxon>
        <taxon>Dikarya</taxon>
        <taxon>Ascomycota</taxon>
        <taxon>Pezizomycotina</taxon>
        <taxon>Leotiomycetes</taxon>
        <taxon>Helotiales</taxon>
        <taxon>Tricladiaceae</taxon>
        <taxon>Cudoniella</taxon>
    </lineage>
</organism>
<comment type="caution">
    <text evidence="1">The sequence shown here is derived from an EMBL/GenBank/DDBJ whole genome shotgun (WGS) entry which is preliminary data.</text>
</comment>
<dbReference type="InterPro" id="IPR053157">
    <property type="entry name" value="Sterol_Uptake_Regulator"/>
</dbReference>
<evidence type="ECO:0000313" key="1">
    <source>
        <dbReference type="EMBL" id="KAF4630607.1"/>
    </source>
</evidence>
<dbReference type="GO" id="GO:0001228">
    <property type="term" value="F:DNA-binding transcription activator activity, RNA polymerase II-specific"/>
    <property type="evidence" value="ECO:0007669"/>
    <property type="project" value="TreeGrafter"/>
</dbReference>
<reference evidence="1 2" key="1">
    <citation type="submission" date="2020-03" db="EMBL/GenBank/DDBJ databases">
        <title>Draft Genome Sequence of Cudoniella acicularis.</title>
        <authorList>
            <person name="Buettner E."/>
            <person name="Kellner H."/>
        </authorList>
    </citation>
    <scope>NUCLEOTIDE SEQUENCE [LARGE SCALE GENOMIC DNA]</scope>
    <source>
        <strain evidence="1 2">DSM 108380</strain>
    </source>
</reference>
<keyword evidence="2" id="KW-1185">Reference proteome</keyword>